<organism evidence="6 7">
    <name type="scientific">Vineibacter terrae</name>
    <dbReference type="NCBI Taxonomy" id="2586908"/>
    <lineage>
        <taxon>Bacteria</taxon>
        <taxon>Pseudomonadati</taxon>
        <taxon>Pseudomonadota</taxon>
        <taxon>Alphaproteobacteria</taxon>
        <taxon>Hyphomicrobiales</taxon>
        <taxon>Vineibacter</taxon>
    </lineage>
</organism>
<protein>
    <submittedName>
        <fullName evidence="6">ABC transporter ATP-binding protein</fullName>
    </submittedName>
</protein>
<evidence type="ECO:0000256" key="2">
    <source>
        <dbReference type="ARBA" id="ARBA00022448"/>
    </source>
</evidence>
<dbReference type="InterPro" id="IPR003593">
    <property type="entry name" value="AAA+_ATPase"/>
</dbReference>
<evidence type="ECO:0000259" key="5">
    <source>
        <dbReference type="PROSITE" id="PS50893"/>
    </source>
</evidence>
<dbReference type="Proteomes" id="UP000321638">
    <property type="component" value="Unassembled WGS sequence"/>
</dbReference>
<dbReference type="FunFam" id="3.40.50.300:FF:000133">
    <property type="entry name" value="Spermidine/putrescine import ATP-binding protein PotA"/>
    <property type="match status" value="1"/>
</dbReference>
<keyword evidence="3" id="KW-0547">Nucleotide-binding</keyword>
<reference evidence="6 7" key="1">
    <citation type="submission" date="2019-06" db="EMBL/GenBank/DDBJ databases">
        <title>New taxonomy in bacterial strain CC-CFT640, isolated from vineyard.</title>
        <authorList>
            <person name="Lin S.-Y."/>
            <person name="Tsai C.-F."/>
            <person name="Young C.-C."/>
        </authorList>
    </citation>
    <scope>NUCLEOTIDE SEQUENCE [LARGE SCALE GENOMIC DNA]</scope>
    <source>
        <strain evidence="6 7">CC-CFT640</strain>
    </source>
</reference>
<dbReference type="GO" id="GO:0015847">
    <property type="term" value="P:putrescine transport"/>
    <property type="evidence" value="ECO:0007669"/>
    <property type="project" value="UniProtKB-ARBA"/>
</dbReference>
<dbReference type="Pfam" id="PF08402">
    <property type="entry name" value="TOBE_2"/>
    <property type="match status" value="1"/>
</dbReference>
<dbReference type="SUPFAM" id="SSF50331">
    <property type="entry name" value="MOP-like"/>
    <property type="match status" value="1"/>
</dbReference>
<dbReference type="GO" id="GO:0022857">
    <property type="term" value="F:transmembrane transporter activity"/>
    <property type="evidence" value="ECO:0007669"/>
    <property type="project" value="InterPro"/>
</dbReference>
<evidence type="ECO:0000313" key="7">
    <source>
        <dbReference type="Proteomes" id="UP000321638"/>
    </source>
</evidence>
<name>A0A5C8PN28_9HYPH</name>
<dbReference type="EMBL" id="VDUZ01000012">
    <property type="protein sequence ID" value="TXL75946.1"/>
    <property type="molecule type" value="Genomic_DNA"/>
</dbReference>
<dbReference type="InterPro" id="IPR013611">
    <property type="entry name" value="Transp-assoc_OB_typ2"/>
</dbReference>
<keyword evidence="4 6" id="KW-0067">ATP-binding</keyword>
<evidence type="ECO:0000256" key="1">
    <source>
        <dbReference type="ARBA" id="ARBA00005417"/>
    </source>
</evidence>
<dbReference type="PROSITE" id="PS50893">
    <property type="entry name" value="ABC_TRANSPORTER_2"/>
    <property type="match status" value="1"/>
</dbReference>
<comment type="similarity">
    <text evidence="1">Belongs to the ABC transporter superfamily.</text>
</comment>
<evidence type="ECO:0000313" key="6">
    <source>
        <dbReference type="EMBL" id="TXL75946.1"/>
    </source>
</evidence>
<keyword evidence="7" id="KW-1185">Reference proteome</keyword>
<dbReference type="InterPro" id="IPR017871">
    <property type="entry name" value="ABC_transporter-like_CS"/>
</dbReference>
<dbReference type="GO" id="GO:0043190">
    <property type="term" value="C:ATP-binding cassette (ABC) transporter complex"/>
    <property type="evidence" value="ECO:0007669"/>
    <property type="project" value="InterPro"/>
</dbReference>
<evidence type="ECO:0000256" key="3">
    <source>
        <dbReference type="ARBA" id="ARBA00022741"/>
    </source>
</evidence>
<dbReference type="Pfam" id="PF00005">
    <property type="entry name" value="ABC_tran"/>
    <property type="match status" value="1"/>
</dbReference>
<dbReference type="InterPro" id="IPR050093">
    <property type="entry name" value="ABC_SmlMolc_Importer"/>
</dbReference>
<dbReference type="GO" id="GO:0005524">
    <property type="term" value="F:ATP binding"/>
    <property type="evidence" value="ECO:0007669"/>
    <property type="project" value="UniProtKB-KW"/>
</dbReference>
<comment type="caution">
    <text evidence="6">The sequence shown here is derived from an EMBL/GenBank/DDBJ whole genome shotgun (WGS) entry which is preliminary data.</text>
</comment>
<dbReference type="RefSeq" id="WP_147847307.1">
    <property type="nucleotide sequence ID" value="NZ_VDUZ01000012.1"/>
</dbReference>
<dbReference type="GO" id="GO:0016887">
    <property type="term" value="F:ATP hydrolysis activity"/>
    <property type="evidence" value="ECO:0007669"/>
    <property type="project" value="InterPro"/>
</dbReference>
<sequence>MAGAAAQAATAAAHALQIEGIGKQYGTFHAVRDVSLRIDRGRFLTLLGPSGSGKTTLLMMIAGFTRPTTGRLRLDDRDITDLPPEQRNFGMVFQGYALFPHLTVRQNIEFPLQLRRIAARERAELCQRALEMVQLQALGDRHPRQLSGGQQQRVALARALVFGPDLLLLDEPLSALDKKLRADLQGELRQLHQRLGTTFIYVTHDQEEALSMSDEIVIFNRGSIVQRGNPRELYDTPASHFVADFLGRSNFIEGRVERQDSGTLLYRVGDLTLRQVLAAPVVASDAVLIGLRPEKMQLASEAPAQANALPAVVKSTTYLGADQQVLLDSPIGEITVRVPGWPAIVPRAGDKVWAAWAPDASTLLRDDRA</sequence>
<dbReference type="OrthoDB" id="9802264at2"/>
<dbReference type="SMART" id="SM00382">
    <property type="entry name" value="AAA"/>
    <property type="match status" value="1"/>
</dbReference>
<dbReference type="PANTHER" id="PTHR42781">
    <property type="entry name" value="SPERMIDINE/PUTRESCINE IMPORT ATP-BINDING PROTEIN POTA"/>
    <property type="match status" value="1"/>
</dbReference>
<feature type="domain" description="ABC transporter" evidence="5">
    <location>
        <begin position="16"/>
        <end position="246"/>
    </location>
</feature>
<dbReference type="InterPro" id="IPR008995">
    <property type="entry name" value="Mo/tungstate-bd_C_term_dom"/>
</dbReference>
<dbReference type="Gene3D" id="2.40.50.100">
    <property type="match status" value="1"/>
</dbReference>
<proteinExistence type="inferred from homology"/>
<dbReference type="PANTHER" id="PTHR42781:SF4">
    <property type="entry name" value="SPERMIDINE_PUTRESCINE IMPORT ATP-BINDING PROTEIN POTA"/>
    <property type="match status" value="1"/>
</dbReference>
<dbReference type="Gene3D" id="3.40.50.300">
    <property type="entry name" value="P-loop containing nucleotide triphosphate hydrolases"/>
    <property type="match status" value="1"/>
</dbReference>
<gene>
    <name evidence="6" type="ORF">FHP25_12685</name>
</gene>
<accession>A0A5C8PN28</accession>
<dbReference type="AlphaFoldDB" id="A0A5C8PN28"/>
<dbReference type="InterPro" id="IPR027417">
    <property type="entry name" value="P-loop_NTPase"/>
</dbReference>
<dbReference type="InterPro" id="IPR003439">
    <property type="entry name" value="ABC_transporter-like_ATP-bd"/>
</dbReference>
<dbReference type="SUPFAM" id="SSF52540">
    <property type="entry name" value="P-loop containing nucleoside triphosphate hydrolases"/>
    <property type="match status" value="1"/>
</dbReference>
<dbReference type="PROSITE" id="PS00211">
    <property type="entry name" value="ABC_TRANSPORTER_1"/>
    <property type="match status" value="1"/>
</dbReference>
<evidence type="ECO:0000256" key="4">
    <source>
        <dbReference type="ARBA" id="ARBA00022840"/>
    </source>
</evidence>
<keyword evidence="2" id="KW-0813">Transport</keyword>